<evidence type="ECO:0000313" key="6">
    <source>
        <dbReference type="Proteomes" id="UP000324974"/>
    </source>
</evidence>
<dbReference type="KEGG" id="lrs:PX52LOC_02488"/>
<dbReference type="Proteomes" id="UP000324974">
    <property type="component" value="Chromosome"/>
</dbReference>
<feature type="domain" description="Glycosyltransferase 2-like" evidence="4">
    <location>
        <begin position="5"/>
        <end position="123"/>
    </location>
</feature>
<name>A0A5C1ABL6_9BACT</name>
<organism evidence="5 6">
    <name type="scientific">Limnoglobus roseus</name>
    <dbReference type="NCBI Taxonomy" id="2598579"/>
    <lineage>
        <taxon>Bacteria</taxon>
        <taxon>Pseudomonadati</taxon>
        <taxon>Planctomycetota</taxon>
        <taxon>Planctomycetia</taxon>
        <taxon>Gemmatales</taxon>
        <taxon>Gemmataceae</taxon>
        <taxon>Limnoglobus</taxon>
    </lineage>
</organism>
<evidence type="ECO:0000313" key="5">
    <source>
        <dbReference type="EMBL" id="QEL15563.1"/>
    </source>
</evidence>
<dbReference type="CDD" id="cd00761">
    <property type="entry name" value="Glyco_tranf_GTA_type"/>
    <property type="match status" value="1"/>
</dbReference>
<evidence type="ECO:0000259" key="4">
    <source>
        <dbReference type="Pfam" id="PF00535"/>
    </source>
</evidence>
<dbReference type="PANTHER" id="PTHR43179:SF12">
    <property type="entry name" value="GALACTOFURANOSYLTRANSFERASE GLFT2"/>
    <property type="match status" value="1"/>
</dbReference>
<dbReference type="Pfam" id="PF00535">
    <property type="entry name" value="Glycos_transf_2"/>
    <property type="match status" value="1"/>
</dbReference>
<comment type="similarity">
    <text evidence="1">Belongs to the glycosyltransferase 2 family.</text>
</comment>
<evidence type="ECO:0000256" key="3">
    <source>
        <dbReference type="ARBA" id="ARBA00022679"/>
    </source>
</evidence>
<dbReference type="PANTHER" id="PTHR43179">
    <property type="entry name" value="RHAMNOSYLTRANSFERASE WBBL"/>
    <property type="match status" value="1"/>
</dbReference>
<dbReference type="InterPro" id="IPR029044">
    <property type="entry name" value="Nucleotide-diphossugar_trans"/>
</dbReference>
<dbReference type="EMBL" id="CP042425">
    <property type="protein sequence ID" value="QEL15563.1"/>
    <property type="molecule type" value="Genomic_DNA"/>
</dbReference>
<dbReference type="SUPFAM" id="SSF53448">
    <property type="entry name" value="Nucleotide-diphospho-sugar transferases"/>
    <property type="match status" value="1"/>
</dbReference>
<evidence type="ECO:0000256" key="2">
    <source>
        <dbReference type="ARBA" id="ARBA00022676"/>
    </source>
</evidence>
<gene>
    <name evidence="5" type="ORF">PX52LOC_02488</name>
</gene>
<dbReference type="InterPro" id="IPR001173">
    <property type="entry name" value="Glyco_trans_2-like"/>
</dbReference>
<dbReference type="GO" id="GO:0016757">
    <property type="term" value="F:glycosyltransferase activity"/>
    <property type="evidence" value="ECO:0007669"/>
    <property type="project" value="UniProtKB-KW"/>
</dbReference>
<protein>
    <submittedName>
        <fullName evidence="5">GT2 family glycosyltransferase</fullName>
    </submittedName>
</protein>
<sequence>MIDLTVAVCTYRRGELLRTTLDSLAVADPPGCRWELLLIDNEGSPRVPELVVAFSNRLPIRYVVEPVTGNAHARNRAVTEARGPVLLFTDDDAVAHPGWLREMAAAVRDHAECDFWGGAIRPDWGTLPRPDWFDEQSCPMLRDAIVQYDAGPESRPWVAGRDLPFYTCNLALRVAAVRAAGLFDPTLGYFGTVRIGGEDVRLVETLQRRGGKGWYVATAVVDHPVPVERLTPAYALSFARRQGFLSYELLARDHGGRVPRWAYKAAAIQWAGGWSRWTAGLIQGNPKKRFAGRMTAAFARSKLKRAFNRPTLPNSSP</sequence>
<accession>A0A5C1ABL6</accession>
<keyword evidence="6" id="KW-1185">Reference proteome</keyword>
<reference evidence="6" key="1">
    <citation type="submission" date="2019-08" db="EMBL/GenBank/DDBJ databases">
        <title>Limnoglobus roseus gen. nov., sp. nov., a novel freshwater planctomycete with a giant genome from the family Gemmataceae.</title>
        <authorList>
            <person name="Kulichevskaya I.S."/>
            <person name="Naumoff D.G."/>
            <person name="Miroshnikov K."/>
            <person name="Ivanova A."/>
            <person name="Philippov D.A."/>
            <person name="Hakobyan A."/>
            <person name="Rijpstra I.C."/>
            <person name="Sinninghe Damste J.S."/>
            <person name="Liesack W."/>
            <person name="Dedysh S.N."/>
        </authorList>
    </citation>
    <scope>NUCLEOTIDE SEQUENCE [LARGE SCALE GENOMIC DNA]</scope>
    <source>
        <strain evidence="6">PX52</strain>
    </source>
</reference>
<dbReference type="OrthoDB" id="153025at2"/>
<keyword evidence="3 5" id="KW-0808">Transferase</keyword>
<dbReference type="Gene3D" id="3.90.550.10">
    <property type="entry name" value="Spore Coat Polysaccharide Biosynthesis Protein SpsA, Chain A"/>
    <property type="match status" value="1"/>
</dbReference>
<proteinExistence type="inferred from homology"/>
<keyword evidence="2" id="KW-0328">Glycosyltransferase</keyword>
<dbReference type="AlphaFoldDB" id="A0A5C1ABL6"/>
<dbReference type="RefSeq" id="WP_149110365.1">
    <property type="nucleotide sequence ID" value="NZ_CP042425.1"/>
</dbReference>
<evidence type="ECO:0000256" key="1">
    <source>
        <dbReference type="ARBA" id="ARBA00006739"/>
    </source>
</evidence>